<dbReference type="InterPro" id="IPR006311">
    <property type="entry name" value="TAT_signal"/>
</dbReference>
<feature type="signal peptide" evidence="2">
    <location>
        <begin position="1"/>
        <end position="27"/>
    </location>
</feature>
<dbReference type="PROSITE" id="PS51318">
    <property type="entry name" value="TAT"/>
    <property type="match status" value="1"/>
</dbReference>
<evidence type="ECO:0000256" key="2">
    <source>
        <dbReference type="SAM" id="SignalP"/>
    </source>
</evidence>
<dbReference type="Gene3D" id="3.40.50.2300">
    <property type="match status" value="2"/>
</dbReference>
<dbReference type="InterPro" id="IPR028082">
    <property type="entry name" value="Peripla_BP_I"/>
</dbReference>
<sequence>MMDRRTFLLGSLSAAALATTGCVTNKAATTSTSTAAAPAAGASSAAAADSIKAAWVYVGPINDGGWTASHDAGRKYVAEKMGSKVITTYKENVPEGAQVAQVIEDLVKDGNKIIFATSFGFGDAMKASAKKHADVKFLHGTGAWHDPIPNFGTYYGATEEAKYLAGIAAAKASKSGNIGFVAPFLIPEVIRHINALAIGARAVNPAAKVKVVEIKSWFDPTKERQAADSLITQGCDVICNGGDSPAPGEAAKAKNLPWVGYDSDQSANFPDIWLTAPIYNWGPYYLKQVQSALDGTWKKEDYYGNLKDGFNALAPFGKIVTADTKALIEEKKAKIIDGSLDIFAGPLKDNKGAEKVASGATVSADDRQAMSWLVEGVS</sequence>
<evidence type="ECO:0000313" key="4">
    <source>
        <dbReference type="EMBL" id="TBT96231.1"/>
    </source>
</evidence>
<feature type="domain" description="ABC transporter substrate-binding protein PnrA-like" evidence="3">
    <location>
        <begin position="52"/>
        <end position="337"/>
    </location>
</feature>
<dbReference type="Pfam" id="PF02608">
    <property type="entry name" value="Bmp"/>
    <property type="match status" value="1"/>
</dbReference>
<dbReference type="PROSITE" id="PS51257">
    <property type="entry name" value="PROKAR_LIPOPROTEIN"/>
    <property type="match status" value="1"/>
</dbReference>
<proteinExistence type="predicted"/>
<organism evidence="4 5">
    <name type="scientific">Propioniciclava tarda</name>
    <dbReference type="NCBI Taxonomy" id="433330"/>
    <lineage>
        <taxon>Bacteria</taxon>
        <taxon>Bacillati</taxon>
        <taxon>Actinomycetota</taxon>
        <taxon>Actinomycetes</taxon>
        <taxon>Propionibacteriales</taxon>
        <taxon>Propionibacteriaceae</taxon>
        <taxon>Propioniciclava</taxon>
    </lineage>
</organism>
<keyword evidence="1 2" id="KW-0732">Signal</keyword>
<protein>
    <submittedName>
        <fullName evidence="4">BMP family ABC transporter substrate-binding protein</fullName>
    </submittedName>
</protein>
<reference evidence="4 5" key="1">
    <citation type="submission" date="2019-01" db="EMBL/GenBank/DDBJ databases">
        <title>Lactibacter flavus gen. nov., sp. nov., a novel bacterium of the family Propionibacteriaceae isolated from raw milk and dairy products.</title>
        <authorList>
            <person name="Huptas C."/>
            <person name="Wenning M."/>
            <person name="Breitenwieser F."/>
            <person name="Doll E."/>
            <person name="Von Neubeck M."/>
            <person name="Busse H.-J."/>
            <person name="Scherer S."/>
        </authorList>
    </citation>
    <scope>NUCLEOTIDE SEQUENCE [LARGE SCALE GENOMIC DNA]</scope>
    <source>
        <strain evidence="4 5">DSM 22130</strain>
    </source>
</reference>
<name>A0A4V2JTG9_PROTD</name>
<dbReference type="InterPro" id="IPR003760">
    <property type="entry name" value="PnrA-like"/>
</dbReference>
<dbReference type="PANTHER" id="PTHR43208">
    <property type="entry name" value="ABC TRANSPORTER SUBSTRATE-BINDING PROTEIN"/>
    <property type="match status" value="1"/>
</dbReference>
<feature type="chain" id="PRO_5020735204" evidence="2">
    <location>
        <begin position="28"/>
        <end position="378"/>
    </location>
</feature>
<dbReference type="OrthoDB" id="9769871at2"/>
<dbReference type="RefSeq" id="WP_131170643.1">
    <property type="nucleotide sequence ID" value="NZ_FXTL01000001.1"/>
</dbReference>
<dbReference type="AlphaFoldDB" id="A0A4V2JTG9"/>
<evidence type="ECO:0000313" key="5">
    <source>
        <dbReference type="Proteomes" id="UP000291933"/>
    </source>
</evidence>
<dbReference type="CDD" id="cd19963">
    <property type="entry name" value="PBP1_BMP-like"/>
    <property type="match status" value="1"/>
</dbReference>
<evidence type="ECO:0000259" key="3">
    <source>
        <dbReference type="Pfam" id="PF02608"/>
    </source>
</evidence>
<dbReference type="Proteomes" id="UP000291933">
    <property type="component" value="Unassembled WGS sequence"/>
</dbReference>
<evidence type="ECO:0000256" key="1">
    <source>
        <dbReference type="ARBA" id="ARBA00022729"/>
    </source>
</evidence>
<gene>
    <name evidence="4" type="ORF">ET996_00740</name>
</gene>
<accession>A0A4V2JTG9</accession>
<dbReference type="SUPFAM" id="SSF53822">
    <property type="entry name" value="Periplasmic binding protein-like I"/>
    <property type="match status" value="1"/>
</dbReference>
<keyword evidence="5" id="KW-1185">Reference proteome</keyword>
<dbReference type="GO" id="GO:0005886">
    <property type="term" value="C:plasma membrane"/>
    <property type="evidence" value="ECO:0007669"/>
    <property type="project" value="InterPro"/>
</dbReference>
<dbReference type="EMBL" id="SDMR01000001">
    <property type="protein sequence ID" value="TBT96231.1"/>
    <property type="molecule type" value="Genomic_DNA"/>
</dbReference>
<dbReference type="PANTHER" id="PTHR43208:SF1">
    <property type="entry name" value="ABC TRANSPORTER SUBSTRATE-BINDING PROTEIN"/>
    <property type="match status" value="1"/>
</dbReference>
<comment type="caution">
    <text evidence="4">The sequence shown here is derived from an EMBL/GenBank/DDBJ whole genome shotgun (WGS) entry which is preliminary data.</text>
</comment>
<dbReference type="InterPro" id="IPR052910">
    <property type="entry name" value="ABC-Purine-Binding"/>
</dbReference>